<dbReference type="InterPro" id="IPR016169">
    <property type="entry name" value="FAD-bd_PCMH_sub2"/>
</dbReference>
<dbReference type="STRING" id="661399.AQJ67_21320"/>
<evidence type="ECO:0008006" key="3">
    <source>
        <dbReference type="Google" id="ProtNLM"/>
    </source>
</evidence>
<dbReference type="EMBL" id="LMWY01000024">
    <property type="protein sequence ID" value="KUO02390.1"/>
    <property type="molecule type" value="Genomic_DNA"/>
</dbReference>
<sequence>MLGEWDLDAVAEVLRRTGPKAAGAMCVVQVSQLGGALARPAADSVPYREGAFLVRMLTMADRERAREILDPAFELLAPVTLGRAVNFVFGAGDRGAGLYDAGTRKRLAGIKSRYDPASLFRGNYGVSG</sequence>
<name>A0A124I9F5_9ACTN</name>
<dbReference type="GO" id="GO:0050660">
    <property type="term" value="F:flavin adenine dinucleotide binding"/>
    <property type="evidence" value="ECO:0007669"/>
    <property type="project" value="InterPro"/>
</dbReference>
<dbReference type="AlphaFoldDB" id="A0A124I9F5"/>
<dbReference type="RefSeq" id="WP_062720637.1">
    <property type="nucleotide sequence ID" value="NZ_KQ948930.1"/>
</dbReference>
<comment type="caution">
    <text evidence="1">The sequence shown here is derived from an EMBL/GenBank/DDBJ whole genome shotgun (WGS) entry which is preliminary data.</text>
</comment>
<organism evidence="1 2">
    <name type="scientific">Streptomyces caeruleatus</name>
    <dbReference type="NCBI Taxonomy" id="661399"/>
    <lineage>
        <taxon>Bacteria</taxon>
        <taxon>Bacillati</taxon>
        <taxon>Actinomycetota</taxon>
        <taxon>Actinomycetes</taxon>
        <taxon>Kitasatosporales</taxon>
        <taxon>Streptomycetaceae</taxon>
        <taxon>Streptomyces</taxon>
    </lineage>
</organism>
<gene>
    <name evidence="1" type="ORF">AQJ67_21320</name>
</gene>
<keyword evidence="2" id="KW-1185">Reference proteome</keyword>
<dbReference type="GO" id="GO:0016491">
    <property type="term" value="F:oxidoreductase activity"/>
    <property type="evidence" value="ECO:0007669"/>
    <property type="project" value="InterPro"/>
</dbReference>
<evidence type="ECO:0000313" key="1">
    <source>
        <dbReference type="EMBL" id="KUO02390.1"/>
    </source>
</evidence>
<dbReference type="Gene3D" id="3.30.465.10">
    <property type="match status" value="1"/>
</dbReference>
<protein>
    <recommendedName>
        <fullName evidence="3">Berberine/berberine-like domain-containing protein</fullName>
    </recommendedName>
</protein>
<accession>A0A124I9F5</accession>
<dbReference type="Proteomes" id="UP000053429">
    <property type="component" value="Unassembled WGS sequence"/>
</dbReference>
<evidence type="ECO:0000313" key="2">
    <source>
        <dbReference type="Proteomes" id="UP000053429"/>
    </source>
</evidence>
<reference evidence="1 2" key="1">
    <citation type="submission" date="2015-10" db="EMBL/GenBank/DDBJ databases">
        <title>Draft genome sequence of Streptomyces caeruleatus NRRL B-24802, type strain for the species Streptomyces caeruleatus.</title>
        <authorList>
            <person name="Ruckert C."/>
            <person name="Winkler A."/>
            <person name="Kalinowski J."/>
            <person name="Kampfer P."/>
            <person name="Glaeser S."/>
        </authorList>
    </citation>
    <scope>NUCLEOTIDE SEQUENCE [LARGE SCALE GENOMIC DNA]</scope>
    <source>
        <strain evidence="1 2">NRRL B-24802</strain>
    </source>
</reference>
<proteinExistence type="predicted"/>
<dbReference type="Gene3D" id="3.40.462.20">
    <property type="match status" value="1"/>
</dbReference>